<dbReference type="RefSeq" id="WP_187533879.1">
    <property type="nucleotide sequence ID" value="NZ_CBCSHU010000021.1"/>
</dbReference>
<feature type="coiled-coil region" evidence="1">
    <location>
        <begin position="20"/>
        <end position="47"/>
    </location>
</feature>
<evidence type="ECO:0000313" key="3">
    <source>
        <dbReference type="Proteomes" id="UP000515928"/>
    </source>
</evidence>
<gene>
    <name evidence="2" type="ORF">H9L01_10405</name>
</gene>
<dbReference type="AlphaFoldDB" id="A0A7G9RYT2"/>
<sequence length="49" mass="5691">MKDLVWILVISTFIGNLFAFRNLNKKLDSINDSIVELNKKIDVINQNKN</sequence>
<reference evidence="2 3" key="1">
    <citation type="submission" date="2020-08" db="EMBL/GenBank/DDBJ databases">
        <title>Genome sequence of Erysipelothrix inopinata DSM 15511T.</title>
        <authorList>
            <person name="Hyun D.-W."/>
            <person name="Bae J.-W."/>
        </authorList>
    </citation>
    <scope>NUCLEOTIDE SEQUENCE [LARGE SCALE GENOMIC DNA]</scope>
    <source>
        <strain evidence="2 3">DSM 15511</strain>
    </source>
</reference>
<accession>A0A7G9RYT2</accession>
<organism evidence="2 3">
    <name type="scientific">Erysipelothrix inopinata</name>
    <dbReference type="NCBI Taxonomy" id="225084"/>
    <lineage>
        <taxon>Bacteria</taxon>
        <taxon>Bacillati</taxon>
        <taxon>Bacillota</taxon>
        <taxon>Erysipelotrichia</taxon>
        <taxon>Erysipelotrichales</taxon>
        <taxon>Erysipelotrichaceae</taxon>
        <taxon>Erysipelothrix</taxon>
    </lineage>
</organism>
<protein>
    <submittedName>
        <fullName evidence="2">Uncharacterized protein</fullName>
    </submittedName>
</protein>
<evidence type="ECO:0000313" key="2">
    <source>
        <dbReference type="EMBL" id="QNN60757.1"/>
    </source>
</evidence>
<proteinExistence type="predicted"/>
<keyword evidence="1" id="KW-0175">Coiled coil</keyword>
<evidence type="ECO:0000256" key="1">
    <source>
        <dbReference type="SAM" id="Coils"/>
    </source>
</evidence>
<dbReference type="EMBL" id="CP060715">
    <property type="protein sequence ID" value="QNN60757.1"/>
    <property type="molecule type" value="Genomic_DNA"/>
</dbReference>
<dbReference type="KEGG" id="eio:H9L01_10405"/>
<name>A0A7G9RYT2_9FIRM</name>
<dbReference type="Proteomes" id="UP000515928">
    <property type="component" value="Chromosome"/>
</dbReference>
<keyword evidence="3" id="KW-1185">Reference proteome</keyword>